<evidence type="ECO:0008006" key="6">
    <source>
        <dbReference type="Google" id="ProtNLM"/>
    </source>
</evidence>
<comment type="caution">
    <text evidence="2">The sequence shown here is derived from an EMBL/GenBank/DDBJ whole genome shotgun (WGS) entry which is preliminary data.</text>
</comment>
<evidence type="ECO:0000313" key="5">
    <source>
        <dbReference type="Proteomes" id="UP000435112"/>
    </source>
</evidence>
<keyword evidence="4" id="KW-1185">Reference proteome</keyword>
<dbReference type="AlphaFoldDB" id="A0A6A3H2K4"/>
<sequence length="63" mass="7408">MVTLGQHLLGACTVWAGSTVCEPHTVRRATCTTRVQYQKQLVRYYKTRWWTMHQLQITYHVLG</sequence>
<dbReference type="EMBL" id="QXFT01005803">
    <property type="protein sequence ID" value="KAE9271141.1"/>
    <property type="molecule type" value="Genomic_DNA"/>
</dbReference>
<evidence type="ECO:0000256" key="1">
    <source>
        <dbReference type="SAM" id="SignalP"/>
    </source>
</evidence>
<proteinExistence type="predicted"/>
<name>A0A6A3H2K4_9STRA</name>
<protein>
    <recommendedName>
        <fullName evidence="6">Secreted protein</fullName>
    </recommendedName>
</protein>
<evidence type="ECO:0000313" key="4">
    <source>
        <dbReference type="Proteomes" id="UP000434957"/>
    </source>
</evidence>
<organism evidence="2 5">
    <name type="scientific">Phytophthora rubi</name>
    <dbReference type="NCBI Taxonomy" id="129364"/>
    <lineage>
        <taxon>Eukaryota</taxon>
        <taxon>Sar</taxon>
        <taxon>Stramenopiles</taxon>
        <taxon>Oomycota</taxon>
        <taxon>Peronosporomycetes</taxon>
        <taxon>Peronosporales</taxon>
        <taxon>Peronosporaceae</taxon>
        <taxon>Phytophthora</taxon>
    </lineage>
</organism>
<gene>
    <name evidence="2" type="ORF">PR002_g29403</name>
    <name evidence="3" type="ORF">PR003_g30595</name>
</gene>
<dbReference type="EMBL" id="QXFU01005790">
    <property type="protein sequence ID" value="KAE8963058.1"/>
    <property type="molecule type" value="Genomic_DNA"/>
</dbReference>
<dbReference type="Proteomes" id="UP000434957">
    <property type="component" value="Unassembled WGS sequence"/>
</dbReference>
<keyword evidence="1" id="KW-0732">Signal</keyword>
<dbReference type="Proteomes" id="UP000435112">
    <property type="component" value="Unassembled WGS sequence"/>
</dbReference>
<evidence type="ECO:0000313" key="2">
    <source>
        <dbReference type="EMBL" id="KAE8963058.1"/>
    </source>
</evidence>
<feature type="chain" id="PRO_5036164048" description="Secreted protein" evidence="1">
    <location>
        <begin position="17"/>
        <end position="63"/>
    </location>
</feature>
<accession>A0A6A3H2K4</accession>
<reference evidence="2 5" key="1">
    <citation type="submission" date="2018-09" db="EMBL/GenBank/DDBJ databases">
        <title>Genomic investigation of the strawberry pathogen Phytophthora fragariae indicates pathogenicity is determined by transcriptional variation in three key races.</title>
        <authorList>
            <person name="Adams T.M."/>
            <person name="Armitage A.D."/>
            <person name="Sobczyk M.K."/>
            <person name="Bates H.J."/>
            <person name="Dunwell J.M."/>
            <person name="Nellist C.F."/>
            <person name="Harrison R.J."/>
        </authorList>
    </citation>
    <scope>NUCLEOTIDE SEQUENCE [LARGE SCALE GENOMIC DNA]</scope>
    <source>
        <strain evidence="2 5">SCRP324</strain>
        <strain evidence="3 4">SCRP333</strain>
    </source>
</reference>
<feature type="signal peptide" evidence="1">
    <location>
        <begin position="1"/>
        <end position="16"/>
    </location>
</feature>
<evidence type="ECO:0000313" key="3">
    <source>
        <dbReference type="EMBL" id="KAE9271141.1"/>
    </source>
</evidence>